<organism evidence="1 2">
    <name type="scientific">Mariniflexile jejuense</name>
    <dbReference type="NCBI Taxonomy" id="1173582"/>
    <lineage>
        <taxon>Bacteria</taxon>
        <taxon>Pseudomonadati</taxon>
        <taxon>Bacteroidota</taxon>
        <taxon>Flavobacteriia</taxon>
        <taxon>Flavobacteriales</taxon>
        <taxon>Flavobacteriaceae</taxon>
        <taxon>Mariniflexile</taxon>
    </lineage>
</organism>
<evidence type="ECO:0000313" key="2">
    <source>
        <dbReference type="Proteomes" id="UP001597061"/>
    </source>
</evidence>
<reference evidence="2" key="1">
    <citation type="journal article" date="2019" name="Int. J. Syst. Evol. Microbiol.">
        <title>The Global Catalogue of Microorganisms (GCM) 10K type strain sequencing project: providing services to taxonomists for standard genome sequencing and annotation.</title>
        <authorList>
            <consortium name="The Broad Institute Genomics Platform"/>
            <consortium name="The Broad Institute Genome Sequencing Center for Infectious Disease"/>
            <person name="Wu L."/>
            <person name="Ma J."/>
        </authorList>
    </citation>
    <scope>NUCLEOTIDE SEQUENCE [LARGE SCALE GENOMIC DNA]</scope>
    <source>
        <strain evidence="2">CCUG 62414</strain>
    </source>
</reference>
<dbReference type="EMBL" id="JBHTJI010000042">
    <property type="protein sequence ID" value="MFD0991157.1"/>
    <property type="molecule type" value="Genomic_DNA"/>
</dbReference>
<gene>
    <name evidence="1" type="ORF">ACFQ1R_13700</name>
</gene>
<proteinExistence type="predicted"/>
<dbReference type="RefSeq" id="WP_379926837.1">
    <property type="nucleotide sequence ID" value="NZ_JBHTJI010000042.1"/>
</dbReference>
<dbReference type="Proteomes" id="UP001597061">
    <property type="component" value="Unassembled WGS sequence"/>
</dbReference>
<comment type="caution">
    <text evidence="1">The sequence shown here is derived from an EMBL/GenBank/DDBJ whole genome shotgun (WGS) entry which is preliminary data.</text>
</comment>
<name>A0ABW3JPE0_9FLAO</name>
<keyword evidence="2" id="KW-1185">Reference proteome</keyword>
<sequence length="140" mass="16232">MCKVSGKIKFCTCVDVNIDIEELNHYWVLHRYNKNKDLIVVGMPTLPQMFNPMFDINEELMLNTLNSADAFDKNLDLKSGDRLEVVLCNHGRLNEETLYFNFKYTGKQWKPIEADAFELMTGFDQMGQGEIKETDINTLL</sequence>
<protein>
    <submittedName>
        <fullName evidence="1">Uncharacterized protein</fullName>
    </submittedName>
</protein>
<evidence type="ECO:0000313" key="1">
    <source>
        <dbReference type="EMBL" id="MFD0991157.1"/>
    </source>
</evidence>
<accession>A0ABW3JPE0</accession>